<evidence type="ECO:0000313" key="1">
    <source>
        <dbReference type="EMBL" id="ESS61382.1"/>
    </source>
</evidence>
<gene>
    <name evidence="1" type="ORF">TCDM_11032</name>
</gene>
<name>V5B5V2_TRYCR</name>
<comment type="caution">
    <text evidence="1">The sequence shown here is derived from an EMBL/GenBank/DDBJ whole genome shotgun (WGS) entry which is preliminary data.</text>
</comment>
<sequence length="90" mass="10070">MCREEVQTTSHYWAAEAVFPLCSAGEATLPAGAVLFCIDAPHVVSRRCVVAVQLTCFSLRAWPFITFLICRAMTCGPHWEVVHIFFFVCC</sequence>
<protein>
    <submittedName>
        <fullName evidence="1">Uncharacterized protein</fullName>
    </submittedName>
</protein>
<evidence type="ECO:0000313" key="2">
    <source>
        <dbReference type="Proteomes" id="UP000017861"/>
    </source>
</evidence>
<reference evidence="1 2" key="1">
    <citation type="journal article" date="2014" name="Genome Announc.">
        <title>Trypanosoma cruzi Clone Dm28c Draft Genome Sequence.</title>
        <authorList>
            <person name="Grisard E.C."/>
            <person name="Teixeira S.M."/>
            <person name="de Almeida L.G."/>
            <person name="Stoco P.H."/>
            <person name="Gerber A.L."/>
            <person name="Talavera-Lopez C."/>
            <person name="Lima O.C."/>
            <person name="Andersson B."/>
            <person name="de Vasconcelos A.T."/>
        </authorList>
    </citation>
    <scope>NUCLEOTIDE SEQUENCE [LARGE SCALE GENOMIC DNA]</scope>
    <source>
        <strain evidence="1 2">Dm28c</strain>
    </source>
</reference>
<organism evidence="1 2">
    <name type="scientific">Trypanosoma cruzi Dm28c</name>
    <dbReference type="NCBI Taxonomy" id="1416333"/>
    <lineage>
        <taxon>Eukaryota</taxon>
        <taxon>Discoba</taxon>
        <taxon>Euglenozoa</taxon>
        <taxon>Kinetoplastea</taxon>
        <taxon>Metakinetoplastina</taxon>
        <taxon>Trypanosomatida</taxon>
        <taxon>Trypanosomatidae</taxon>
        <taxon>Trypanosoma</taxon>
        <taxon>Schizotrypanum</taxon>
    </lineage>
</organism>
<accession>V5B5V2</accession>
<dbReference type="AlphaFoldDB" id="V5B5V2"/>
<dbReference type="VEuPathDB" id="TriTrypDB:TCDM_11032"/>
<dbReference type="Proteomes" id="UP000017861">
    <property type="component" value="Unassembled WGS sequence"/>
</dbReference>
<dbReference type="EMBL" id="AYLP01000295">
    <property type="protein sequence ID" value="ESS61382.1"/>
    <property type="molecule type" value="Genomic_DNA"/>
</dbReference>
<proteinExistence type="predicted"/>